<dbReference type="PANTHER" id="PTHR43976">
    <property type="entry name" value="SHORT CHAIN DEHYDROGENASE"/>
    <property type="match status" value="1"/>
</dbReference>
<dbReference type="Proteomes" id="UP000293781">
    <property type="component" value="Unassembled WGS sequence"/>
</dbReference>
<dbReference type="RefSeq" id="WP_130401923.1">
    <property type="nucleotide sequence ID" value="NZ_JBEZZO010000016.1"/>
</dbReference>
<dbReference type="OrthoDB" id="9792003at2"/>
<dbReference type="Gene3D" id="3.40.50.720">
    <property type="entry name" value="NAD(P)-binding Rossmann-like Domain"/>
    <property type="match status" value="1"/>
</dbReference>
<dbReference type="Pfam" id="PF00106">
    <property type="entry name" value="adh_short"/>
    <property type="match status" value="1"/>
</dbReference>
<accession>A0A4Q7UIW8</accession>
<dbReference type="EMBL" id="SHKK01000001">
    <property type="protein sequence ID" value="RZT79473.1"/>
    <property type="molecule type" value="Genomic_DNA"/>
</dbReference>
<name>A0A4Q7UIW8_9ACTN</name>
<dbReference type="InterPro" id="IPR036291">
    <property type="entry name" value="NAD(P)-bd_dom_sf"/>
</dbReference>
<evidence type="ECO:0000256" key="1">
    <source>
        <dbReference type="SAM" id="MobiDB-lite"/>
    </source>
</evidence>
<reference evidence="2 3" key="1">
    <citation type="submission" date="2019-02" db="EMBL/GenBank/DDBJ databases">
        <title>Sequencing the genomes of 1000 actinobacteria strains.</title>
        <authorList>
            <person name="Klenk H.-P."/>
        </authorList>
    </citation>
    <scope>NUCLEOTIDE SEQUENCE [LARGE SCALE GENOMIC DNA]</scope>
    <source>
        <strain evidence="2 3">DSM 45888</strain>
    </source>
</reference>
<dbReference type="InterPro" id="IPR051911">
    <property type="entry name" value="SDR_oxidoreductase"/>
</dbReference>
<evidence type="ECO:0000313" key="2">
    <source>
        <dbReference type="EMBL" id="RZT79473.1"/>
    </source>
</evidence>
<comment type="caution">
    <text evidence="2">The sequence shown here is derived from an EMBL/GenBank/DDBJ whole genome shotgun (WGS) entry which is preliminary data.</text>
</comment>
<proteinExistence type="predicted"/>
<feature type="region of interest" description="Disordered" evidence="1">
    <location>
        <begin position="279"/>
        <end position="312"/>
    </location>
</feature>
<dbReference type="InterPro" id="IPR002347">
    <property type="entry name" value="SDR_fam"/>
</dbReference>
<sequence>MSKVVLVTDAGGVLGATLARTLADGGHRVFAGVDPQREGYRAALTEHAAYAREHAKSLTGVDLPLGDQRAVEGGVATVVRQAGHIDTVVHVTECAVTGPVESFTAYQLTQMFDRAVLSGQRVNRAVLPHLRDQGSGRILWVNLRPATAGRPDVGLVSGFSALSDRIVAGYADELTPLGVEVCAVTVEVDRILLHPELPADRGVAEAYAAWPESGAPAAAGWTTPAGRPAGTGPETTVAGQDEVVAAAIAQAVVGLLGHADPLPCHVLLDGEGRPVMNVTGRSSGRWRSGTPTRRMGPASSRRWLDCSEGVGD</sequence>
<protein>
    <submittedName>
        <fullName evidence="2">NADP-dependent 3-hydroxy acid dehydrogenase YdfG</fullName>
    </submittedName>
</protein>
<organism evidence="2 3">
    <name type="scientific">Micromonospora violae</name>
    <dbReference type="NCBI Taxonomy" id="1278207"/>
    <lineage>
        <taxon>Bacteria</taxon>
        <taxon>Bacillati</taxon>
        <taxon>Actinomycetota</taxon>
        <taxon>Actinomycetes</taxon>
        <taxon>Micromonosporales</taxon>
        <taxon>Micromonosporaceae</taxon>
        <taxon>Micromonospora</taxon>
    </lineage>
</organism>
<gene>
    <name evidence="2" type="ORF">EV382_2672</name>
</gene>
<keyword evidence="3" id="KW-1185">Reference proteome</keyword>
<evidence type="ECO:0000313" key="3">
    <source>
        <dbReference type="Proteomes" id="UP000293781"/>
    </source>
</evidence>
<dbReference type="AlphaFoldDB" id="A0A4Q7UIW8"/>
<dbReference type="PANTHER" id="PTHR43976:SF9">
    <property type="entry name" value="OXIDOREDUCTASE"/>
    <property type="match status" value="1"/>
</dbReference>
<dbReference type="SUPFAM" id="SSF51735">
    <property type="entry name" value="NAD(P)-binding Rossmann-fold domains"/>
    <property type="match status" value="1"/>
</dbReference>